<evidence type="ECO:0000256" key="2">
    <source>
        <dbReference type="ARBA" id="ARBA00005417"/>
    </source>
</evidence>
<dbReference type="PANTHER" id="PTHR43297">
    <property type="entry name" value="OLIGOPEPTIDE TRANSPORT ATP-BINDING PROTEIN APPD"/>
    <property type="match status" value="1"/>
</dbReference>
<dbReference type="AlphaFoldDB" id="A0A9D2ARH8"/>
<dbReference type="InterPro" id="IPR003593">
    <property type="entry name" value="AAA+_ATPase"/>
</dbReference>
<comment type="subcellular location">
    <subcellularLocation>
        <location evidence="1">Cell membrane</location>
        <topology evidence="1">Peripheral membrane protein</topology>
    </subcellularLocation>
</comment>
<evidence type="ECO:0000256" key="7">
    <source>
        <dbReference type="ARBA" id="ARBA00023136"/>
    </source>
</evidence>
<dbReference type="InterPro" id="IPR003439">
    <property type="entry name" value="ABC_transporter-like_ATP-bd"/>
</dbReference>
<dbReference type="Pfam" id="PF08352">
    <property type="entry name" value="oligo_HPY"/>
    <property type="match status" value="1"/>
</dbReference>
<dbReference type="Pfam" id="PF00005">
    <property type="entry name" value="ABC_tran"/>
    <property type="match status" value="1"/>
</dbReference>
<dbReference type="CDD" id="cd03257">
    <property type="entry name" value="ABC_NikE_OppD_transporters"/>
    <property type="match status" value="1"/>
</dbReference>
<dbReference type="InterPro" id="IPR017871">
    <property type="entry name" value="ABC_transporter-like_CS"/>
</dbReference>
<evidence type="ECO:0000313" key="10">
    <source>
        <dbReference type="Proteomes" id="UP000824249"/>
    </source>
</evidence>
<evidence type="ECO:0000256" key="1">
    <source>
        <dbReference type="ARBA" id="ARBA00004202"/>
    </source>
</evidence>
<dbReference type="FunFam" id="3.40.50.300:FF:000016">
    <property type="entry name" value="Oligopeptide ABC transporter ATP-binding component"/>
    <property type="match status" value="1"/>
</dbReference>
<sequence>MKALEVENLKVIFPTEAGIVRAVEGIDIHIDEGECVAIVGESGCGKSVTSLAVMKLLTSPPAIVRVDKLVLGGIDIKDLSDKQMQKVRGKDVAMIFQDALTALNPVMSVGKQIDEIFLAHGREHFIDETGKALPYFARKKEAKRRTIEALKLVGISDAELRYRAYPHQLSGGMRQRVLIAMAFACNPHLIIADEPTTALDVTIQAQVLDILKELQRKQKTSLMLITHDLSIVMNMADRIYVMYCGKIVESARTPDLFRQPLHPYTHGLLGSVARIDDTRERFVQIPSSLPSPMHKPEGCYFHPRCVYATERCRQQMPPLEELEGGRCVRCWNYKEICYDKQ</sequence>
<organism evidence="9 10">
    <name type="scientific">Candidatus Borkfalkia faecigallinarum</name>
    <dbReference type="NCBI Taxonomy" id="2838509"/>
    <lineage>
        <taxon>Bacteria</taxon>
        <taxon>Bacillati</taxon>
        <taxon>Bacillota</taxon>
        <taxon>Clostridia</taxon>
        <taxon>Christensenellales</taxon>
        <taxon>Christensenellaceae</taxon>
        <taxon>Candidatus Borkfalkia</taxon>
    </lineage>
</organism>
<evidence type="ECO:0000256" key="6">
    <source>
        <dbReference type="ARBA" id="ARBA00022840"/>
    </source>
</evidence>
<comment type="similarity">
    <text evidence="2">Belongs to the ABC transporter superfamily.</text>
</comment>
<keyword evidence="4" id="KW-1003">Cell membrane</keyword>
<comment type="caution">
    <text evidence="9">The sequence shown here is derived from an EMBL/GenBank/DDBJ whole genome shotgun (WGS) entry which is preliminary data.</text>
</comment>
<reference evidence="9" key="2">
    <citation type="submission" date="2021-04" db="EMBL/GenBank/DDBJ databases">
        <authorList>
            <person name="Gilroy R."/>
        </authorList>
    </citation>
    <scope>NUCLEOTIDE SEQUENCE</scope>
    <source>
        <strain evidence="9">26628</strain>
    </source>
</reference>
<dbReference type="SMART" id="SM00382">
    <property type="entry name" value="AAA"/>
    <property type="match status" value="1"/>
</dbReference>
<dbReference type="Gene3D" id="3.40.50.300">
    <property type="entry name" value="P-loop containing nucleotide triphosphate hydrolases"/>
    <property type="match status" value="1"/>
</dbReference>
<feature type="domain" description="ABC transporter" evidence="8">
    <location>
        <begin position="4"/>
        <end position="269"/>
    </location>
</feature>
<dbReference type="GO" id="GO:0005886">
    <property type="term" value="C:plasma membrane"/>
    <property type="evidence" value="ECO:0007669"/>
    <property type="project" value="UniProtKB-SubCell"/>
</dbReference>
<accession>A0A9D2ARH8</accession>
<dbReference type="GO" id="GO:0016887">
    <property type="term" value="F:ATP hydrolysis activity"/>
    <property type="evidence" value="ECO:0007669"/>
    <property type="project" value="InterPro"/>
</dbReference>
<evidence type="ECO:0000256" key="4">
    <source>
        <dbReference type="ARBA" id="ARBA00022475"/>
    </source>
</evidence>
<proteinExistence type="inferred from homology"/>
<keyword evidence="7" id="KW-0472">Membrane</keyword>
<dbReference type="InterPro" id="IPR050388">
    <property type="entry name" value="ABC_Ni/Peptide_Import"/>
</dbReference>
<evidence type="ECO:0000256" key="3">
    <source>
        <dbReference type="ARBA" id="ARBA00022448"/>
    </source>
</evidence>
<keyword evidence="5" id="KW-0547">Nucleotide-binding</keyword>
<evidence type="ECO:0000259" key="8">
    <source>
        <dbReference type="PROSITE" id="PS50893"/>
    </source>
</evidence>
<dbReference type="GO" id="GO:0015833">
    <property type="term" value="P:peptide transport"/>
    <property type="evidence" value="ECO:0007669"/>
    <property type="project" value="InterPro"/>
</dbReference>
<protein>
    <submittedName>
        <fullName evidence="9">ABC transporter ATP-binding protein</fullName>
    </submittedName>
</protein>
<dbReference type="PROSITE" id="PS50893">
    <property type="entry name" value="ABC_TRANSPORTER_2"/>
    <property type="match status" value="1"/>
</dbReference>
<dbReference type="InterPro" id="IPR027417">
    <property type="entry name" value="P-loop_NTPase"/>
</dbReference>
<dbReference type="PANTHER" id="PTHR43297:SF2">
    <property type="entry name" value="DIPEPTIDE TRANSPORT ATP-BINDING PROTEIN DPPD"/>
    <property type="match status" value="1"/>
</dbReference>
<evidence type="ECO:0000313" key="9">
    <source>
        <dbReference type="EMBL" id="HIX46479.1"/>
    </source>
</evidence>
<dbReference type="PROSITE" id="PS00211">
    <property type="entry name" value="ABC_TRANSPORTER_1"/>
    <property type="match status" value="1"/>
</dbReference>
<dbReference type="SUPFAM" id="SSF52540">
    <property type="entry name" value="P-loop containing nucleoside triphosphate hydrolases"/>
    <property type="match status" value="1"/>
</dbReference>
<name>A0A9D2ARH8_9FIRM</name>
<dbReference type="GO" id="GO:0005524">
    <property type="term" value="F:ATP binding"/>
    <property type="evidence" value="ECO:0007669"/>
    <property type="project" value="UniProtKB-KW"/>
</dbReference>
<evidence type="ECO:0000256" key="5">
    <source>
        <dbReference type="ARBA" id="ARBA00022741"/>
    </source>
</evidence>
<keyword evidence="3" id="KW-0813">Transport</keyword>
<reference evidence="9" key="1">
    <citation type="journal article" date="2021" name="PeerJ">
        <title>Extensive microbial diversity within the chicken gut microbiome revealed by metagenomics and culture.</title>
        <authorList>
            <person name="Gilroy R."/>
            <person name="Ravi A."/>
            <person name="Getino M."/>
            <person name="Pursley I."/>
            <person name="Horton D.L."/>
            <person name="Alikhan N.F."/>
            <person name="Baker D."/>
            <person name="Gharbi K."/>
            <person name="Hall N."/>
            <person name="Watson M."/>
            <person name="Adriaenssens E.M."/>
            <person name="Foster-Nyarko E."/>
            <person name="Jarju S."/>
            <person name="Secka A."/>
            <person name="Antonio M."/>
            <person name="Oren A."/>
            <person name="Chaudhuri R.R."/>
            <person name="La Ragione R."/>
            <person name="Hildebrand F."/>
            <person name="Pallen M.J."/>
        </authorList>
    </citation>
    <scope>NUCLEOTIDE SEQUENCE</scope>
    <source>
        <strain evidence="9">26628</strain>
    </source>
</reference>
<dbReference type="NCBIfam" id="TIGR01727">
    <property type="entry name" value="oligo_HPY"/>
    <property type="match status" value="1"/>
</dbReference>
<dbReference type="InterPro" id="IPR013563">
    <property type="entry name" value="Oligopep_ABC_C"/>
</dbReference>
<dbReference type="Proteomes" id="UP000824249">
    <property type="component" value="Unassembled WGS sequence"/>
</dbReference>
<keyword evidence="6 9" id="KW-0067">ATP-binding</keyword>
<dbReference type="EMBL" id="DXFD01000038">
    <property type="protein sequence ID" value="HIX46479.1"/>
    <property type="molecule type" value="Genomic_DNA"/>
</dbReference>
<gene>
    <name evidence="9" type="ORF">H9737_02170</name>
</gene>